<gene>
    <name evidence="2" type="ORF">GEV33_007212</name>
</gene>
<name>A0A8J6HJQ0_TENMO</name>
<reference evidence="2" key="2">
    <citation type="submission" date="2021-08" db="EMBL/GenBank/DDBJ databases">
        <authorList>
            <person name="Eriksson T."/>
        </authorList>
    </citation>
    <scope>NUCLEOTIDE SEQUENCE</scope>
    <source>
        <strain evidence="2">Stoneville</strain>
        <tissue evidence="2">Whole head</tissue>
    </source>
</reference>
<keyword evidence="3" id="KW-1185">Reference proteome</keyword>
<proteinExistence type="predicted"/>
<accession>A0A8J6HJQ0</accession>
<keyword evidence="1" id="KW-0472">Membrane</keyword>
<reference evidence="2" key="1">
    <citation type="journal article" date="2020" name="J Insects Food Feed">
        <title>The yellow mealworm (Tenebrio molitor) genome: a resource for the emerging insects as food and feed industry.</title>
        <authorList>
            <person name="Eriksson T."/>
            <person name="Andere A."/>
            <person name="Kelstrup H."/>
            <person name="Emery V."/>
            <person name="Picard C."/>
        </authorList>
    </citation>
    <scope>NUCLEOTIDE SEQUENCE</scope>
    <source>
        <strain evidence="2">Stoneville</strain>
        <tissue evidence="2">Whole head</tissue>
    </source>
</reference>
<sequence>MPHRVRSSPAGPLPKIAATYVRVPILSVTTTVIGVCGYEIRITCPQTLSCSLWRHEPDLADGKHRNTFVSLFGDVISIGTHSNMYSSSQEDDKGKSRPGGPSPKPFHCVCCGVGATIFSTIIVVIFRKRNRAGALNTQFGRFRRPSLPKDFLPSSFTIYFLIIRGIAPIGDNYAKPLTSSGYLQDIHDSLDHPFRIANETAPEGCAQSN</sequence>
<dbReference type="AlphaFoldDB" id="A0A8J6HJQ0"/>
<evidence type="ECO:0000256" key="1">
    <source>
        <dbReference type="SAM" id="Phobius"/>
    </source>
</evidence>
<keyword evidence="1" id="KW-0812">Transmembrane</keyword>
<comment type="caution">
    <text evidence="2">The sequence shown here is derived from an EMBL/GenBank/DDBJ whole genome shotgun (WGS) entry which is preliminary data.</text>
</comment>
<evidence type="ECO:0000313" key="2">
    <source>
        <dbReference type="EMBL" id="KAH0815578.1"/>
    </source>
</evidence>
<dbReference type="Proteomes" id="UP000719412">
    <property type="component" value="Unassembled WGS sequence"/>
</dbReference>
<evidence type="ECO:0000313" key="3">
    <source>
        <dbReference type="Proteomes" id="UP000719412"/>
    </source>
</evidence>
<feature type="transmembrane region" description="Helical" evidence="1">
    <location>
        <begin position="104"/>
        <end position="126"/>
    </location>
</feature>
<organism evidence="2 3">
    <name type="scientific">Tenebrio molitor</name>
    <name type="common">Yellow mealworm beetle</name>
    <dbReference type="NCBI Taxonomy" id="7067"/>
    <lineage>
        <taxon>Eukaryota</taxon>
        <taxon>Metazoa</taxon>
        <taxon>Ecdysozoa</taxon>
        <taxon>Arthropoda</taxon>
        <taxon>Hexapoda</taxon>
        <taxon>Insecta</taxon>
        <taxon>Pterygota</taxon>
        <taxon>Neoptera</taxon>
        <taxon>Endopterygota</taxon>
        <taxon>Coleoptera</taxon>
        <taxon>Polyphaga</taxon>
        <taxon>Cucujiformia</taxon>
        <taxon>Tenebrionidae</taxon>
        <taxon>Tenebrio</taxon>
    </lineage>
</organism>
<protein>
    <submittedName>
        <fullName evidence="2">Uncharacterized protein</fullName>
    </submittedName>
</protein>
<keyword evidence="1" id="KW-1133">Transmembrane helix</keyword>
<dbReference type="EMBL" id="JABDTM020022917">
    <property type="protein sequence ID" value="KAH0815578.1"/>
    <property type="molecule type" value="Genomic_DNA"/>
</dbReference>